<name>E1ZJA9_CHLVA</name>
<evidence type="ECO:0000259" key="2">
    <source>
        <dbReference type="PROSITE" id="PS51192"/>
    </source>
</evidence>
<dbReference type="Gene3D" id="3.40.50.10810">
    <property type="entry name" value="Tandem AAA-ATPase domain"/>
    <property type="match status" value="1"/>
</dbReference>
<dbReference type="OrthoDB" id="413460at2759"/>
<dbReference type="InterPro" id="IPR038718">
    <property type="entry name" value="SNF2-like_sf"/>
</dbReference>
<dbReference type="GO" id="GO:0045003">
    <property type="term" value="P:double-strand break repair via synthesis-dependent strand annealing"/>
    <property type="evidence" value="ECO:0007669"/>
    <property type="project" value="TreeGrafter"/>
</dbReference>
<dbReference type="AlphaFoldDB" id="E1ZJA9"/>
<dbReference type="InterPro" id="IPR050496">
    <property type="entry name" value="SNF2_RAD54_helicase_repair"/>
</dbReference>
<dbReference type="EMBL" id="GL433849">
    <property type="protein sequence ID" value="EFN53964.1"/>
    <property type="molecule type" value="Genomic_DNA"/>
</dbReference>
<dbReference type="InParanoid" id="E1ZJA9"/>
<feature type="compositionally biased region" description="Low complexity" evidence="1">
    <location>
        <begin position="616"/>
        <end position="682"/>
    </location>
</feature>
<dbReference type="FunCoup" id="E1ZJA9">
    <property type="interactions" value="1008"/>
</dbReference>
<dbReference type="STRING" id="554065.E1ZJA9"/>
<keyword evidence="4" id="KW-1185">Reference proteome</keyword>
<dbReference type="eggNOG" id="KOG0390">
    <property type="taxonomic scope" value="Eukaryota"/>
</dbReference>
<dbReference type="PROSITE" id="PS51192">
    <property type="entry name" value="HELICASE_ATP_BIND_1"/>
    <property type="match status" value="1"/>
</dbReference>
<organism evidence="4">
    <name type="scientific">Chlorella variabilis</name>
    <name type="common">Green alga</name>
    <dbReference type="NCBI Taxonomy" id="554065"/>
    <lineage>
        <taxon>Eukaryota</taxon>
        <taxon>Viridiplantae</taxon>
        <taxon>Chlorophyta</taxon>
        <taxon>core chlorophytes</taxon>
        <taxon>Trebouxiophyceae</taxon>
        <taxon>Chlorellales</taxon>
        <taxon>Chlorellaceae</taxon>
        <taxon>Chlorella clade</taxon>
        <taxon>Chlorella</taxon>
    </lineage>
</organism>
<dbReference type="SMART" id="SM00487">
    <property type="entry name" value="DEXDc"/>
    <property type="match status" value="1"/>
</dbReference>
<feature type="compositionally biased region" description="Acidic residues" evidence="1">
    <location>
        <begin position="29"/>
        <end position="47"/>
    </location>
</feature>
<dbReference type="Gene3D" id="1.20.120.850">
    <property type="entry name" value="SWI2/SNF2 ATPases, N-terminal domain"/>
    <property type="match status" value="1"/>
</dbReference>
<dbReference type="InterPro" id="IPR000330">
    <property type="entry name" value="SNF2_N"/>
</dbReference>
<evidence type="ECO:0000313" key="3">
    <source>
        <dbReference type="EMBL" id="EFN53964.1"/>
    </source>
</evidence>
<dbReference type="SUPFAM" id="SSF52540">
    <property type="entry name" value="P-loop containing nucleoside triphosphate hydrolases"/>
    <property type="match status" value="1"/>
</dbReference>
<dbReference type="Pfam" id="PF00176">
    <property type="entry name" value="SNF2-rel_dom"/>
    <property type="match status" value="2"/>
</dbReference>
<evidence type="ECO:0000256" key="1">
    <source>
        <dbReference type="SAM" id="MobiDB-lite"/>
    </source>
</evidence>
<feature type="region of interest" description="Disordered" evidence="1">
    <location>
        <begin position="556"/>
        <end position="598"/>
    </location>
</feature>
<dbReference type="PANTHER" id="PTHR45629">
    <property type="entry name" value="SNF2/RAD54 FAMILY MEMBER"/>
    <property type="match status" value="1"/>
</dbReference>
<dbReference type="GO" id="GO:0005634">
    <property type="term" value="C:nucleus"/>
    <property type="evidence" value="ECO:0007669"/>
    <property type="project" value="TreeGrafter"/>
</dbReference>
<dbReference type="GO" id="GO:0007131">
    <property type="term" value="P:reciprocal meiotic recombination"/>
    <property type="evidence" value="ECO:0007669"/>
    <property type="project" value="TreeGrafter"/>
</dbReference>
<dbReference type="Proteomes" id="UP000008141">
    <property type="component" value="Unassembled WGS sequence"/>
</dbReference>
<dbReference type="GO" id="GO:0005524">
    <property type="term" value="F:ATP binding"/>
    <property type="evidence" value="ECO:0007669"/>
    <property type="project" value="InterPro"/>
</dbReference>
<feature type="domain" description="Helicase ATP-binding" evidence="2">
    <location>
        <begin position="224"/>
        <end position="401"/>
    </location>
</feature>
<sequence length="698" mass="75281">MAGGREWEEESEAEPSDASDFEPSAAASSEDEDEEMGQGEEEEEEDGGAAGDGEGAAERPATQAELEERRQQNIRAMVSGTGLALRRQALLPRMLTVQQVAVVLRRPFKSPHPNAPAVSQALKRKLAARNTFVPWGGGKFVPLKLSMPPREPEPLPEGASAAAAAAGAAQPAAVVLPPGVDPLVLWAPPAGAEGEPVRVDDMLTQFLRPHQREGVQFMFECVTGLRSFQGQGCILADDMGLGKTLQGISLLWTLLSSRGHLLLGGDPVAKRVIICCPTSLVGNWDSECQKWLKGRVRTLPLCESSRDEALASISQFLSPRNPYQVMIVSYETFRIHAERFQAEGTCDLLICDEAHRLKNDATLTNRALDSLACRRRVLLSGTPLQNRLDEFYDAGEGEVALCRERTTELSALVNEFILRRTNTLLSEHLPPKARLWGRCVVEIVCCRLTPLQRALYCHFLESKAAAALFATQKAARVLSAITSLRKLLNHPKLIWDALNRRAALSSLLRPWGVGKPGEEQLRLWAHHSTTATVPDQVLRRIGDDHVSFVFSLEVDGREVPPEPPLEPLPQRAQQQGHATHGGRLHRQPVPGAMPAAARAPPAAAAAAALAARQAEQAAAPAAPVPQQQQQQKQQQGPAKENAASNAALASGSRLALPGRKLHQHAAAAAGAGAKRPPGLAAAVQHAVHTVSDSDDDFK</sequence>
<dbReference type="InterPro" id="IPR027417">
    <property type="entry name" value="P-loop_NTPase"/>
</dbReference>
<proteinExistence type="predicted"/>
<gene>
    <name evidence="3" type="ORF">CHLNCDRAFT_136249</name>
</gene>
<evidence type="ECO:0000313" key="4">
    <source>
        <dbReference type="Proteomes" id="UP000008141"/>
    </source>
</evidence>
<feature type="compositionally biased region" description="Low complexity" evidence="1">
    <location>
        <begin position="588"/>
        <end position="598"/>
    </location>
</feature>
<dbReference type="KEGG" id="cvr:CHLNCDRAFT_136249"/>
<dbReference type="GeneID" id="17353537"/>
<dbReference type="RefSeq" id="XP_005846066.1">
    <property type="nucleotide sequence ID" value="XM_005846004.1"/>
</dbReference>
<dbReference type="CDD" id="cd18004">
    <property type="entry name" value="DEXHc_RAD54"/>
    <property type="match status" value="1"/>
</dbReference>
<protein>
    <recommendedName>
        <fullName evidence="2">Helicase ATP-binding domain-containing protein</fullName>
    </recommendedName>
</protein>
<feature type="region of interest" description="Disordered" evidence="1">
    <location>
        <begin position="1"/>
        <end position="67"/>
    </location>
</feature>
<feature type="region of interest" description="Disordered" evidence="1">
    <location>
        <begin position="616"/>
        <end position="698"/>
    </location>
</feature>
<reference evidence="3 4" key="1">
    <citation type="journal article" date="2010" name="Plant Cell">
        <title>The Chlorella variabilis NC64A genome reveals adaptation to photosymbiosis, coevolution with viruses, and cryptic sex.</title>
        <authorList>
            <person name="Blanc G."/>
            <person name="Duncan G."/>
            <person name="Agarkova I."/>
            <person name="Borodovsky M."/>
            <person name="Gurnon J."/>
            <person name="Kuo A."/>
            <person name="Lindquist E."/>
            <person name="Lucas S."/>
            <person name="Pangilinan J."/>
            <person name="Polle J."/>
            <person name="Salamov A."/>
            <person name="Terry A."/>
            <person name="Yamada T."/>
            <person name="Dunigan D.D."/>
            <person name="Grigoriev I.V."/>
            <person name="Claverie J.M."/>
            <person name="Van Etten J.L."/>
        </authorList>
    </citation>
    <scope>NUCLEOTIDE SEQUENCE [LARGE SCALE GENOMIC DNA]</scope>
    <source>
        <strain evidence="3 4">NC64A</strain>
    </source>
</reference>
<dbReference type="GO" id="GO:0015616">
    <property type="term" value="F:DNA translocase activity"/>
    <property type="evidence" value="ECO:0007669"/>
    <property type="project" value="TreeGrafter"/>
</dbReference>
<dbReference type="PANTHER" id="PTHR45629:SF7">
    <property type="entry name" value="DNA EXCISION REPAIR PROTEIN ERCC-6-RELATED"/>
    <property type="match status" value="1"/>
</dbReference>
<accession>E1ZJA9</accession>
<dbReference type="InterPro" id="IPR014001">
    <property type="entry name" value="Helicase_ATP-bd"/>
</dbReference>
<feature type="compositionally biased region" description="Acidic residues" evidence="1">
    <location>
        <begin position="7"/>
        <end position="20"/>
    </location>
</feature>